<keyword evidence="8" id="KW-0520">NAD</keyword>
<evidence type="ECO:0000259" key="10">
    <source>
        <dbReference type="PROSITE" id="PS51462"/>
    </source>
</evidence>
<name>A0A7U2I8V7_PHANO</name>
<dbReference type="OrthoDB" id="10249612at2759"/>
<reference evidence="12" key="1">
    <citation type="journal article" date="2021" name="BMC Genomics">
        <title>Chromosome-level genome assembly and manually-curated proteome of model necrotroph Parastagonospora nodorum Sn15 reveals a genome-wide trove of candidate effector homologs, and redundancy of virulence-related functions within an accessory chromosome.</title>
        <authorList>
            <person name="Bertazzoni S."/>
            <person name="Jones D.A.B."/>
            <person name="Phan H.T."/>
            <person name="Tan K.-C."/>
            <person name="Hane J.K."/>
        </authorList>
    </citation>
    <scope>NUCLEOTIDE SEQUENCE [LARGE SCALE GENOMIC DNA]</scope>
    <source>
        <strain evidence="12">SN15 / ATCC MYA-4574 / FGSC 10173)</strain>
    </source>
</reference>
<dbReference type="FunFam" id="3.90.79.10:FF:000042">
    <property type="entry name" value="Probable NADH pyrophosphatase"/>
    <property type="match status" value="1"/>
</dbReference>
<evidence type="ECO:0000313" key="11">
    <source>
        <dbReference type="EMBL" id="QRD05397.1"/>
    </source>
</evidence>
<dbReference type="SUPFAM" id="SSF55811">
    <property type="entry name" value="Nudix"/>
    <property type="match status" value="1"/>
</dbReference>
<dbReference type="Proteomes" id="UP000663193">
    <property type="component" value="Chromosome 18"/>
</dbReference>
<dbReference type="Gene3D" id="3.90.79.20">
    <property type="match status" value="1"/>
</dbReference>
<organism evidence="11 12">
    <name type="scientific">Phaeosphaeria nodorum (strain SN15 / ATCC MYA-4574 / FGSC 10173)</name>
    <name type="common">Glume blotch fungus</name>
    <name type="synonym">Parastagonospora nodorum</name>
    <dbReference type="NCBI Taxonomy" id="321614"/>
    <lineage>
        <taxon>Eukaryota</taxon>
        <taxon>Fungi</taxon>
        <taxon>Dikarya</taxon>
        <taxon>Ascomycota</taxon>
        <taxon>Pezizomycotina</taxon>
        <taxon>Dothideomycetes</taxon>
        <taxon>Pleosporomycetidae</taxon>
        <taxon>Pleosporales</taxon>
        <taxon>Pleosporineae</taxon>
        <taxon>Phaeosphaeriaceae</taxon>
        <taxon>Parastagonospora</taxon>
    </lineage>
</organism>
<dbReference type="Gene3D" id="3.90.79.10">
    <property type="entry name" value="Nucleoside Triphosphate Pyrophosphohydrolase"/>
    <property type="match status" value="1"/>
</dbReference>
<evidence type="ECO:0000256" key="3">
    <source>
        <dbReference type="ARBA" id="ARBA00009595"/>
    </source>
</evidence>
<evidence type="ECO:0000256" key="2">
    <source>
        <dbReference type="ARBA" id="ARBA00001947"/>
    </source>
</evidence>
<comment type="cofactor">
    <cofactor evidence="1">
        <name>Mg(2+)</name>
        <dbReference type="ChEBI" id="CHEBI:18420"/>
    </cofactor>
</comment>
<evidence type="ECO:0000313" key="12">
    <source>
        <dbReference type="Proteomes" id="UP000663193"/>
    </source>
</evidence>
<dbReference type="AlphaFoldDB" id="A0A7U2I8V7"/>
<dbReference type="GO" id="GO:0110155">
    <property type="term" value="P:NAD-cap decapping"/>
    <property type="evidence" value="ECO:0007669"/>
    <property type="project" value="EnsemblFungi"/>
</dbReference>
<dbReference type="RefSeq" id="XP_001805673.1">
    <property type="nucleotide sequence ID" value="XM_001805621.1"/>
</dbReference>
<dbReference type="InterPro" id="IPR049734">
    <property type="entry name" value="NudC-like_C"/>
</dbReference>
<dbReference type="VEuPathDB" id="FungiDB:JI435_155280"/>
<dbReference type="InterPro" id="IPR015797">
    <property type="entry name" value="NUDIX_hydrolase-like_dom_sf"/>
</dbReference>
<evidence type="ECO:0000256" key="4">
    <source>
        <dbReference type="ARBA" id="ARBA00012381"/>
    </source>
</evidence>
<dbReference type="GO" id="GO:0005777">
    <property type="term" value="C:peroxisome"/>
    <property type="evidence" value="ECO:0007669"/>
    <property type="project" value="EnsemblFungi"/>
</dbReference>
<dbReference type="InterPro" id="IPR015375">
    <property type="entry name" value="NADH_PPase-like_N"/>
</dbReference>
<dbReference type="EMBL" id="CP069040">
    <property type="protein sequence ID" value="QRD05397.1"/>
    <property type="molecule type" value="Genomic_DNA"/>
</dbReference>
<feature type="domain" description="Nudix hydrolase" evidence="10">
    <location>
        <begin position="247"/>
        <end position="375"/>
    </location>
</feature>
<dbReference type="InterPro" id="IPR050241">
    <property type="entry name" value="NAD-cap_RNA_hydrolase_NudC"/>
</dbReference>
<evidence type="ECO:0000256" key="8">
    <source>
        <dbReference type="ARBA" id="ARBA00023027"/>
    </source>
</evidence>
<dbReference type="OMA" id="CNTRTTL"/>
<dbReference type="Pfam" id="PF00293">
    <property type="entry name" value="NUDIX"/>
    <property type="match status" value="1"/>
</dbReference>
<proteinExistence type="inferred from homology"/>
<evidence type="ECO:0000256" key="1">
    <source>
        <dbReference type="ARBA" id="ARBA00001946"/>
    </source>
</evidence>
<dbReference type="EC" id="3.6.1.22" evidence="4"/>
<protein>
    <recommendedName>
        <fullName evidence="4">NAD(+) diphosphatase</fullName>
        <ecNumber evidence="4">3.6.1.22</ecNumber>
    </recommendedName>
</protein>
<dbReference type="PANTHER" id="PTHR42904:SF6">
    <property type="entry name" value="NAD-CAPPED RNA HYDROLASE NUDT12"/>
    <property type="match status" value="1"/>
</dbReference>
<dbReference type="PROSITE" id="PS51462">
    <property type="entry name" value="NUDIX"/>
    <property type="match status" value="1"/>
</dbReference>
<keyword evidence="6" id="KW-0378">Hydrolase</keyword>
<accession>A0A7U2I8V7</accession>
<dbReference type="GO" id="GO:0046872">
    <property type="term" value="F:metal ion binding"/>
    <property type="evidence" value="ECO:0007669"/>
    <property type="project" value="UniProtKB-KW"/>
</dbReference>
<sequence length="409" mass="45216">MSLPQPELPEPAHPTIDSMLSRKFGKEVANYFSGSPLNRVSFLRPDHTFLSQALKHPSTTFLLFNNLDPLVHAKDKLAHRKYADVKAIIGDDPFHRSEEDTIAQYNSSLYLPQIIFLGLDEREAGFEYKGRYKGQPWFAVDVTPKESIKEAAEKLVENLKAEGLTFNAGRMNMSLPAEQAAIYAEARHLLDWNARNPFCASCGYKTLSINAGFKRTCPPKDIAPEVTNAGERPPCATRTGISNLCFPRTDPTVIMAVVSADGKKILLGRQKRWPPYWYSTLAGFLEPAESVEEAVRREVWEESGIHLGRVVIHSTQPWPYPANLMIGAIGQAIPEGEEINLGHDAELEDAKWFTAEEVREALKVGTSGLGEDAPEGYKEGGLRLPPKTAIANQLMTAVVNGFASGTPMI</sequence>
<keyword evidence="7" id="KW-0460">Magnesium</keyword>
<evidence type="ECO:0000256" key="9">
    <source>
        <dbReference type="ARBA" id="ARBA00023679"/>
    </source>
</evidence>
<evidence type="ECO:0000256" key="7">
    <source>
        <dbReference type="ARBA" id="ARBA00022842"/>
    </source>
</evidence>
<dbReference type="KEGG" id="pno:SNOG_15528"/>
<evidence type="ECO:0000256" key="6">
    <source>
        <dbReference type="ARBA" id="ARBA00022801"/>
    </source>
</evidence>
<dbReference type="PROSITE" id="PS00893">
    <property type="entry name" value="NUDIX_BOX"/>
    <property type="match status" value="1"/>
</dbReference>
<gene>
    <name evidence="11" type="ORF">JI435_155280</name>
</gene>
<dbReference type="InterPro" id="IPR000086">
    <property type="entry name" value="NUDIX_hydrolase_dom"/>
</dbReference>
<comment type="similarity">
    <text evidence="3">Belongs to the Nudix hydrolase family. NudC subfamily.</text>
</comment>
<dbReference type="InterPro" id="IPR020084">
    <property type="entry name" value="NUDIX_hydrolase_CS"/>
</dbReference>
<dbReference type="PANTHER" id="PTHR42904">
    <property type="entry name" value="NUDIX HYDROLASE, NUDC SUBFAMILY"/>
    <property type="match status" value="1"/>
</dbReference>
<dbReference type="GO" id="GO:0000210">
    <property type="term" value="F:NAD+ diphosphatase activity"/>
    <property type="evidence" value="ECO:0007669"/>
    <property type="project" value="EnsemblFungi"/>
</dbReference>
<keyword evidence="5" id="KW-0479">Metal-binding</keyword>
<dbReference type="Pfam" id="PF09296">
    <property type="entry name" value="NUDIX-like"/>
    <property type="match status" value="1"/>
</dbReference>
<comment type="cofactor">
    <cofactor evidence="2">
        <name>Zn(2+)</name>
        <dbReference type="ChEBI" id="CHEBI:29105"/>
    </cofactor>
</comment>
<evidence type="ECO:0000256" key="5">
    <source>
        <dbReference type="ARBA" id="ARBA00022723"/>
    </source>
</evidence>
<comment type="catalytic activity">
    <reaction evidence="9">
        <text>a 5'-end NAD(+)-phospho-ribonucleoside in mRNA + H2O = a 5'-end phospho-adenosine-phospho-ribonucleoside in mRNA + beta-nicotinamide D-ribonucleotide + 2 H(+)</text>
        <dbReference type="Rhea" id="RHEA:60876"/>
        <dbReference type="Rhea" id="RHEA-COMP:15698"/>
        <dbReference type="Rhea" id="RHEA-COMP:15719"/>
        <dbReference type="ChEBI" id="CHEBI:14649"/>
        <dbReference type="ChEBI" id="CHEBI:15377"/>
        <dbReference type="ChEBI" id="CHEBI:15378"/>
        <dbReference type="ChEBI" id="CHEBI:144029"/>
        <dbReference type="ChEBI" id="CHEBI:144051"/>
    </reaction>
    <physiologicalReaction direction="left-to-right" evidence="9">
        <dbReference type="Rhea" id="RHEA:60877"/>
    </physiologicalReaction>
</comment>
<dbReference type="CDD" id="cd03429">
    <property type="entry name" value="NUDIX_NADH_pyrophosphatase_Nudt13"/>
    <property type="match status" value="1"/>
</dbReference>
<dbReference type="GO" id="GO:0019674">
    <property type="term" value="P:NAD+ metabolic process"/>
    <property type="evidence" value="ECO:0007669"/>
    <property type="project" value="EnsemblFungi"/>
</dbReference>
<keyword evidence="12" id="KW-1185">Reference proteome</keyword>